<evidence type="ECO:0000256" key="7">
    <source>
        <dbReference type="NCBIfam" id="TIGR02488"/>
    </source>
</evidence>
<evidence type="ECO:0000256" key="4">
    <source>
        <dbReference type="ARBA" id="ARBA00023143"/>
    </source>
</evidence>
<evidence type="ECO:0000256" key="3">
    <source>
        <dbReference type="ARBA" id="ARBA00017948"/>
    </source>
</evidence>
<comment type="subunit">
    <text evidence="5 8">The basal body constitutes a major portion of the flagellar organelle and consists of four rings (L,P,S, and M) mounted on a central rod. The rod consists of about 26 subunits of FlgG in the distal portion, and FlgB, FlgC and FlgF are thought to build up the proximal portion of the rod with about 6 subunits each.</text>
</comment>
<dbReference type="Pfam" id="PF06429">
    <property type="entry name" value="Flg_bbr_C"/>
    <property type="match status" value="1"/>
</dbReference>
<dbReference type="InterPro" id="IPR020013">
    <property type="entry name" value="Flagellar_FlgE/F/G"/>
</dbReference>
<evidence type="ECO:0000259" key="10">
    <source>
        <dbReference type="Pfam" id="PF06429"/>
    </source>
</evidence>
<keyword evidence="12" id="KW-0969">Cilium</keyword>
<organism evidence="12 13">
    <name type="scientific">Massilia cellulosiltytica</name>
    <dbReference type="NCBI Taxonomy" id="2683234"/>
    <lineage>
        <taxon>Bacteria</taxon>
        <taxon>Pseudomonadati</taxon>
        <taxon>Pseudomonadota</taxon>
        <taxon>Betaproteobacteria</taxon>
        <taxon>Burkholderiales</taxon>
        <taxon>Oxalobacteraceae</taxon>
        <taxon>Telluria group</taxon>
        <taxon>Massilia</taxon>
    </lineage>
</organism>
<comment type="caution">
    <text evidence="12">The sequence shown here is derived from an EMBL/GenBank/DDBJ whole genome shotgun (WGS) entry which is preliminary data.</text>
</comment>
<keyword evidence="4 8" id="KW-0975">Bacterial flagellum</keyword>
<evidence type="ECO:0000256" key="8">
    <source>
        <dbReference type="RuleBase" id="RU362116"/>
    </source>
</evidence>
<dbReference type="InterPro" id="IPR012834">
    <property type="entry name" value="FlgG_G_neg"/>
</dbReference>
<evidence type="ECO:0000313" key="13">
    <source>
        <dbReference type="Proteomes" id="UP000443353"/>
    </source>
</evidence>
<dbReference type="InterPro" id="IPR019776">
    <property type="entry name" value="Flagellar_basal_body_rod_CS"/>
</dbReference>
<accession>A0A7X3G3K2</accession>
<evidence type="ECO:0000259" key="11">
    <source>
        <dbReference type="Pfam" id="PF22692"/>
    </source>
</evidence>
<sequence length="260" mass="27413">MIRSLYIAKTGLEAQQTNLDVVTNNLANVSTNGFKKSRAVFEDLLYQNVRQPGAQSSQQTQLPSGLQIGTGVRAVATERIHTQGNPQQTGNSKDVMINGSGFFQVLMPDGTTAYTRDGSFQTDNNGQLVTSSGYVLQPPITVPSNALTMTVGRDGTVSVTTPGTVAPTQIGSIQVANFVNPAGLESLGENLYAETGSSGTAQAGTPGTNGAGVLMQGYVETSNVNVVEEMVNMIQTQRAYEINSKAITTSDQMLAKISQL</sequence>
<proteinExistence type="inferred from homology"/>
<dbReference type="Pfam" id="PF00460">
    <property type="entry name" value="Flg_bb_rod"/>
    <property type="match status" value="1"/>
</dbReference>
<evidence type="ECO:0000259" key="9">
    <source>
        <dbReference type="Pfam" id="PF00460"/>
    </source>
</evidence>
<dbReference type="InterPro" id="IPR053967">
    <property type="entry name" value="LlgE_F_G-like_D1"/>
</dbReference>
<feature type="domain" description="Flagellar basal body rod protein N-terminal" evidence="9">
    <location>
        <begin position="5"/>
        <end position="35"/>
    </location>
</feature>
<dbReference type="EMBL" id="WSES01000008">
    <property type="protein sequence ID" value="MVW63071.1"/>
    <property type="molecule type" value="Genomic_DNA"/>
</dbReference>
<dbReference type="PANTHER" id="PTHR30435">
    <property type="entry name" value="FLAGELLAR PROTEIN"/>
    <property type="match status" value="1"/>
</dbReference>
<evidence type="ECO:0000256" key="1">
    <source>
        <dbReference type="ARBA" id="ARBA00004117"/>
    </source>
</evidence>
<dbReference type="GO" id="GO:0071978">
    <property type="term" value="P:bacterial-type flagellum-dependent swarming motility"/>
    <property type="evidence" value="ECO:0007669"/>
    <property type="project" value="TreeGrafter"/>
</dbReference>
<name>A0A7X3G3K2_9BURK</name>
<comment type="similarity">
    <text evidence="2 8">Belongs to the flagella basal body rod proteins family.</text>
</comment>
<keyword evidence="13" id="KW-1185">Reference proteome</keyword>
<dbReference type="InterPro" id="IPR037925">
    <property type="entry name" value="FlgE/F/G-like"/>
</dbReference>
<dbReference type="RefSeq" id="WP_056136257.1">
    <property type="nucleotide sequence ID" value="NZ_WSES01000008.1"/>
</dbReference>
<comment type="subcellular location">
    <subcellularLocation>
        <location evidence="1 8">Bacterial flagellum basal body</location>
    </subcellularLocation>
</comment>
<dbReference type="Pfam" id="PF22692">
    <property type="entry name" value="LlgE_F_G_D1"/>
    <property type="match status" value="1"/>
</dbReference>
<keyword evidence="12" id="KW-0966">Cell projection</keyword>
<dbReference type="NCBIfam" id="TIGR03506">
    <property type="entry name" value="FlgEFG_subfam"/>
    <property type="match status" value="2"/>
</dbReference>
<dbReference type="GO" id="GO:0009426">
    <property type="term" value="C:bacterial-type flagellum basal body, distal rod"/>
    <property type="evidence" value="ECO:0007669"/>
    <property type="project" value="UniProtKB-UniRule"/>
</dbReference>
<dbReference type="Proteomes" id="UP000443353">
    <property type="component" value="Unassembled WGS sequence"/>
</dbReference>
<feature type="domain" description="Flagellar hook protein FlgE/F/G-like D1" evidence="11">
    <location>
        <begin position="96"/>
        <end position="159"/>
    </location>
</feature>
<reference evidence="12 13" key="1">
    <citation type="submission" date="2019-12" db="EMBL/GenBank/DDBJ databases">
        <authorList>
            <person name="Li C."/>
            <person name="Zhao J."/>
        </authorList>
    </citation>
    <scope>NUCLEOTIDE SEQUENCE [LARGE SCALE GENOMIC DNA]</scope>
    <source>
        <strain evidence="12 13">NEAU-DD11</strain>
    </source>
</reference>
<dbReference type="InterPro" id="IPR001444">
    <property type="entry name" value="Flag_bb_rod_N"/>
</dbReference>
<evidence type="ECO:0000256" key="2">
    <source>
        <dbReference type="ARBA" id="ARBA00009677"/>
    </source>
</evidence>
<keyword evidence="12" id="KW-0282">Flagellum</keyword>
<evidence type="ECO:0000256" key="6">
    <source>
        <dbReference type="ARBA" id="ARBA00032912"/>
    </source>
</evidence>
<gene>
    <name evidence="12" type="primary">flgG</name>
    <name evidence="12" type="ORF">GPY61_24430</name>
</gene>
<dbReference type="NCBIfam" id="TIGR02488">
    <property type="entry name" value="flgG_G_neg"/>
    <property type="match status" value="1"/>
</dbReference>
<dbReference type="SUPFAM" id="SSF117143">
    <property type="entry name" value="Flagellar hook protein flgE"/>
    <property type="match status" value="1"/>
</dbReference>
<evidence type="ECO:0000313" key="12">
    <source>
        <dbReference type="EMBL" id="MVW63071.1"/>
    </source>
</evidence>
<dbReference type="PANTHER" id="PTHR30435:SF19">
    <property type="entry name" value="FLAGELLAR BASAL-BODY ROD PROTEIN FLGG"/>
    <property type="match status" value="1"/>
</dbReference>
<protein>
    <recommendedName>
        <fullName evidence="3 7">Flagellar basal-body rod protein FlgG</fullName>
    </recommendedName>
    <alternativeName>
        <fullName evidence="6 8">Distal rod protein</fullName>
    </alternativeName>
</protein>
<evidence type="ECO:0000256" key="5">
    <source>
        <dbReference type="ARBA" id="ARBA00025933"/>
    </source>
</evidence>
<dbReference type="InterPro" id="IPR010930">
    <property type="entry name" value="Flg_bb/hook_C_dom"/>
</dbReference>
<dbReference type="PROSITE" id="PS00588">
    <property type="entry name" value="FLAGELLA_BB_ROD"/>
    <property type="match status" value="1"/>
</dbReference>
<feature type="domain" description="Flagellar basal-body/hook protein C-terminal" evidence="10">
    <location>
        <begin position="215"/>
        <end position="260"/>
    </location>
</feature>
<dbReference type="AlphaFoldDB" id="A0A7X3G3K2"/>